<protein>
    <submittedName>
        <fullName evidence="2">Uncharacterized protein</fullName>
    </submittedName>
</protein>
<dbReference type="AlphaFoldDB" id="A0A3L6SW54"/>
<dbReference type="EMBL" id="PQIB02000003">
    <property type="protein sequence ID" value="RLN27668.1"/>
    <property type="molecule type" value="Genomic_DNA"/>
</dbReference>
<accession>A0A3L6SW54</accession>
<sequence>MCWAAAGSKTSPQFCTGLEEVPGNKPTPGPPTLTIARFVYRGGAAAYGIQAEQLCGARLADSAIAGARGARDASGGEERIAPLRRPRPRQRALGAMTPLCGRCSCGGRGAAAKKAVPKKTGKCRKAGAARQPRALQRQLLRQRGRDPEHPIVIEDDVNEEYKVRDDQSAMMPLRRSPRFHQEDKEFWQVVTATKLPGDIS</sequence>
<evidence type="ECO:0000313" key="3">
    <source>
        <dbReference type="Proteomes" id="UP000275267"/>
    </source>
</evidence>
<reference evidence="3" key="1">
    <citation type="journal article" date="2019" name="Nat. Commun.">
        <title>The genome of broomcorn millet.</title>
        <authorList>
            <person name="Zou C."/>
            <person name="Miki D."/>
            <person name="Li D."/>
            <person name="Tang Q."/>
            <person name="Xiao L."/>
            <person name="Rajput S."/>
            <person name="Deng P."/>
            <person name="Jia W."/>
            <person name="Huang R."/>
            <person name="Zhang M."/>
            <person name="Sun Y."/>
            <person name="Hu J."/>
            <person name="Fu X."/>
            <person name="Schnable P.S."/>
            <person name="Li F."/>
            <person name="Zhang H."/>
            <person name="Feng B."/>
            <person name="Zhu X."/>
            <person name="Liu R."/>
            <person name="Schnable J.C."/>
            <person name="Zhu J.-K."/>
            <person name="Zhang H."/>
        </authorList>
    </citation>
    <scope>NUCLEOTIDE SEQUENCE [LARGE SCALE GENOMIC DNA]</scope>
</reference>
<keyword evidence="3" id="KW-1185">Reference proteome</keyword>
<organism evidence="2 3">
    <name type="scientific">Panicum miliaceum</name>
    <name type="common">Proso millet</name>
    <name type="synonym">Broomcorn millet</name>
    <dbReference type="NCBI Taxonomy" id="4540"/>
    <lineage>
        <taxon>Eukaryota</taxon>
        <taxon>Viridiplantae</taxon>
        <taxon>Streptophyta</taxon>
        <taxon>Embryophyta</taxon>
        <taxon>Tracheophyta</taxon>
        <taxon>Spermatophyta</taxon>
        <taxon>Magnoliopsida</taxon>
        <taxon>Liliopsida</taxon>
        <taxon>Poales</taxon>
        <taxon>Poaceae</taxon>
        <taxon>PACMAD clade</taxon>
        <taxon>Panicoideae</taxon>
        <taxon>Panicodae</taxon>
        <taxon>Paniceae</taxon>
        <taxon>Panicinae</taxon>
        <taxon>Panicum</taxon>
        <taxon>Panicum sect. Panicum</taxon>
    </lineage>
</organism>
<feature type="region of interest" description="Disordered" evidence="1">
    <location>
        <begin position="67"/>
        <end position="87"/>
    </location>
</feature>
<dbReference type="Proteomes" id="UP000275267">
    <property type="component" value="Unassembled WGS sequence"/>
</dbReference>
<dbReference type="STRING" id="4540.A0A3L6SW54"/>
<feature type="compositionally biased region" description="Basic and acidic residues" evidence="1">
    <location>
        <begin position="69"/>
        <end position="81"/>
    </location>
</feature>
<comment type="caution">
    <text evidence="2">The sequence shown here is derived from an EMBL/GenBank/DDBJ whole genome shotgun (WGS) entry which is preliminary data.</text>
</comment>
<evidence type="ECO:0000256" key="1">
    <source>
        <dbReference type="SAM" id="MobiDB-lite"/>
    </source>
</evidence>
<name>A0A3L6SW54_PANMI</name>
<evidence type="ECO:0000313" key="2">
    <source>
        <dbReference type="EMBL" id="RLN27668.1"/>
    </source>
</evidence>
<gene>
    <name evidence="2" type="ORF">C2845_PM05G36850</name>
</gene>
<proteinExistence type="predicted"/>